<feature type="chain" id="PRO_5009950684" evidence="2">
    <location>
        <begin position="47"/>
        <end position="675"/>
    </location>
</feature>
<feature type="region of interest" description="Disordered" evidence="1">
    <location>
        <begin position="126"/>
        <end position="145"/>
    </location>
</feature>
<dbReference type="KEGG" id="zma:100501490"/>
<keyword evidence="2" id="KW-0732">Signal</keyword>
<dbReference type="HOGENOM" id="CLU_037172_0_0_1"/>
<dbReference type="RefSeq" id="NP_001183123.1">
    <property type="nucleotide sequence ID" value="NM_001196194.1"/>
</dbReference>
<feature type="region of interest" description="Disordered" evidence="1">
    <location>
        <begin position="164"/>
        <end position="218"/>
    </location>
</feature>
<feature type="signal peptide" evidence="2">
    <location>
        <begin position="1"/>
        <end position="46"/>
    </location>
</feature>
<dbReference type="PANTHER" id="PTHR33985">
    <property type="entry name" value="OS02G0491300 PROTEIN-RELATED"/>
    <property type="match status" value="1"/>
</dbReference>
<dbReference type="InterPro" id="IPR052806">
    <property type="entry name" value="Fasciclin-like_AGP"/>
</dbReference>
<dbReference type="AlphaFoldDB" id="C4J3M7"/>
<dbReference type="GeneID" id="100501490"/>
<evidence type="ECO:0000313" key="3">
    <source>
        <dbReference type="EMBL" id="ACR35777.1"/>
    </source>
</evidence>
<evidence type="ECO:0000256" key="1">
    <source>
        <dbReference type="SAM" id="MobiDB-lite"/>
    </source>
</evidence>
<dbReference type="PANTHER" id="PTHR33985:SF2">
    <property type="entry name" value="EXPRESSED PROTEIN"/>
    <property type="match status" value="1"/>
</dbReference>
<proteinExistence type="evidence at transcript level"/>
<dbReference type="ExpressionAtlas" id="C4J3M7">
    <property type="expression patterns" value="baseline"/>
</dbReference>
<accession>C4J3M7</accession>
<dbReference type="OrthoDB" id="765989at2759"/>
<sequence length="675" mass="71960">MSRRCSRAAFCLARSRRCSRAAMAPPPFYLPLLLAFLLLSTAAAHSQHLHLQHHGHGPHHHHHVSPSMTATARFYTAPSMHQNRMESEDARQSLRVFSPFLTPVAAQAPSAEEAMSAMVAAADAGDPARARLDPPSPPSSLLAAGDLMPSSLPLLQPQAEVVGSFESEPAAPPSVVDEQYRDEASPSPPPPAVYEPYRDAASAPPSVVDEPYSDAASPPPPPFVVYEPYRDTASPTPPVVYEPYLDAASPPPPPPVVYELYRGVASPPPPSPVVYEPYRAASPQSPVHDYAAGVVYSGSGDDLGLQQIAKVLASLGYNEMASSATLLAGSASVATWPGPITVFAAPDVFLQADSCPESECSRRHLLLDHMALGYFPYAELAAAPTTKLPSASVGFCLDVAAQPQRGPFSVHHASLYVDGVMVSEPELYDDGRYVVHGLHGFIPPLSRASCAEDAHEHPHHQVHLHQHRRHHHLSARSSAASAAIAASAVRVMIREAISRLRDGGFGFVALAMRVKFAELEKLSNLTVFALNDQAIFTGEGHGYVSAVRFHIVPEHRLTRADLLRLRPGTILPTLAGEDQKLVVTLGSGSATDEVRINYIPVKEPDVVINSRVAVHGVYVPFPRLHLANLATLVAVASDLQTNDSCGGAGGPLGDCASTPMTSTTISVDQGYGKGQ</sequence>
<reference evidence="3" key="1">
    <citation type="journal article" date="2009" name="PLoS Genet.">
        <title>Sequencing, mapping, and analysis of 27,455 maize full-length cDNAs.</title>
        <authorList>
            <person name="Soderlund C."/>
            <person name="Descour A."/>
            <person name="Kudrna D."/>
            <person name="Bomhoff M."/>
            <person name="Boyd L."/>
            <person name="Currie J."/>
            <person name="Angelova A."/>
            <person name="Collura K."/>
            <person name="Wissotski M."/>
            <person name="Ashley E."/>
            <person name="Morrow D."/>
            <person name="Fernandes J."/>
            <person name="Walbot V."/>
            <person name="Yu Y."/>
        </authorList>
    </citation>
    <scope>NUCLEOTIDE SEQUENCE</scope>
    <source>
        <strain evidence="3">B73</strain>
    </source>
</reference>
<evidence type="ECO:0000256" key="2">
    <source>
        <dbReference type="SAM" id="SignalP"/>
    </source>
</evidence>
<organism evidence="3">
    <name type="scientific">Zea mays</name>
    <name type="common">Maize</name>
    <dbReference type="NCBI Taxonomy" id="4577"/>
    <lineage>
        <taxon>Eukaryota</taxon>
        <taxon>Viridiplantae</taxon>
        <taxon>Streptophyta</taxon>
        <taxon>Embryophyta</taxon>
        <taxon>Tracheophyta</taxon>
        <taxon>Spermatophyta</taxon>
        <taxon>Magnoliopsida</taxon>
        <taxon>Liliopsida</taxon>
        <taxon>Poales</taxon>
        <taxon>Poaceae</taxon>
        <taxon>PACMAD clade</taxon>
        <taxon>Panicoideae</taxon>
        <taxon>Andropogonodae</taxon>
        <taxon>Andropogoneae</taxon>
        <taxon>Tripsacinae</taxon>
        <taxon>Zea</taxon>
    </lineage>
</organism>
<protein>
    <submittedName>
        <fullName evidence="3">Uncharacterized protein</fullName>
    </submittedName>
</protein>
<name>C4J3M7_MAIZE</name>
<dbReference type="EMBL" id="BT085424">
    <property type="protein sequence ID" value="ACR35777.1"/>
    <property type="molecule type" value="mRNA"/>
</dbReference>